<accession>A0A075HN59</accession>
<evidence type="ECO:0000313" key="1">
    <source>
        <dbReference type="EMBL" id="AIF16710.1"/>
    </source>
</evidence>
<sequence>MRDDEKFEIIRALDLLPHITGASWAMLWFRMNGVKNPTKEEFREKTVEYFSSIEPLMKLFENKKEFEDINHYMQNRFEDEKKLIINGENSEVEKRHQRYLDYG</sequence>
<name>A0A075HN59_9ARCH</name>
<proteinExistence type="predicted"/>
<organism evidence="1">
    <name type="scientific">uncultured marine thaumarchaeote KM3_74_G04</name>
    <dbReference type="NCBI Taxonomy" id="1456274"/>
    <lineage>
        <taxon>Archaea</taxon>
        <taxon>Nitrososphaerota</taxon>
        <taxon>environmental samples</taxon>
    </lineage>
</organism>
<protein>
    <submittedName>
        <fullName evidence="1">Uncharacterized protein</fullName>
    </submittedName>
</protein>
<dbReference type="AlphaFoldDB" id="A0A075HN59"/>
<dbReference type="EMBL" id="KF901062">
    <property type="protein sequence ID" value="AIF16710.1"/>
    <property type="molecule type" value="Genomic_DNA"/>
</dbReference>
<reference evidence="1" key="1">
    <citation type="journal article" date="2014" name="Genome Biol. Evol.">
        <title>Pangenome evidence for extensive interdomain horizontal transfer affecting lineage core and shell genes in uncultured planktonic thaumarchaeota and euryarchaeota.</title>
        <authorList>
            <person name="Deschamps P."/>
            <person name="Zivanovic Y."/>
            <person name="Moreira D."/>
            <person name="Rodriguez-Valera F."/>
            <person name="Lopez-Garcia P."/>
        </authorList>
    </citation>
    <scope>NUCLEOTIDE SEQUENCE</scope>
</reference>